<gene>
    <name evidence="5" type="ORF">I215_01853</name>
</gene>
<comment type="similarity">
    <text evidence="3">Belongs to the N(4)/N(6)-methyltransferase family.</text>
</comment>
<name>K2QN20_9FLAO</name>
<reference evidence="5 6" key="1">
    <citation type="journal article" date="2012" name="J. Bacteriol.">
        <title>Genome Sequence of Galbibacter marinum Type Strain ck-I2-15.</title>
        <authorList>
            <person name="Lai Q."/>
            <person name="Li C."/>
            <person name="Shao Z."/>
        </authorList>
    </citation>
    <scope>NUCLEOTIDE SEQUENCE [LARGE SCALE GENOMIC DNA]</scope>
    <source>
        <strain evidence="6">ck-I2-15</strain>
    </source>
</reference>
<dbReference type="STRING" id="555500.I215_01853"/>
<dbReference type="GO" id="GO:0003677">
    <property type="term" value="F:DNA binding"/>
    <property type="evidence" value="ECO:0007669"/>
    <property type="project" value="InterPro"/>
</dbReference>
<keyword evidence="6" id="KW-1185">Reference proteome</keyword>
<evidence type="ECO:0000256" key="2">
    <source>
        <dbReference type="ARBA" id="ARBA00022679"/>
    </source>
</evidence>
<dbReference type="Pfam" id="PF01555">
    <property type="entry name" value="N6_N4_Mtase"/>
    <property type="match status" value="1"/>
</dbReference>
<dbReference type="InterPro" id="IPR001091">
    <property type="entry name" value="RM_Methyltransferase"/>
</dbReference>
<dbReference type="PRINTS" id="PR00508">
    <property type="entry name" value="S21N4MTFRASE"/>
</dbReference>
<dbReference type="PATRIC" id="fig|555500.3.peg.385"/>
<comment type="caution">
    <text evidence="5">The sequence shown here is derived from an EMBL/GenBank/DDBJ whole genome shotgun (WGS) entry which is preliminary data.</text>
</comment>
<dbReference type="SUPFAM" id="SSF110849">
    <property type="entry name" value="ParB/Sulfiredoxin"/>
    <property type="match status" value="1"/>
</dbReference>
<dbReference type="GO" id="GO:0032259">
    <property type="term" value="P:methylation"/>
    <property type="evidence" value="ECO:0007669"/>
    <property type="project" value="UniProtKB-KW"/>
</dbReference>
<dbReference type="eggNOG" id="COG0863">
    <property type="taxonomic scope" value="Bacteria"/>
</dbReference>
<dbReference type="RefSeq" id="WP_008990246.1">
    <property type="nucleotide sequence ID" value="NZ_AMSG01000002.1"/>
</dbReference>
<dbReference type="EC" id="2.1.1.-" evidence="3"/>
<dbReference type="Gene3D" id="3.40.50.150">
    <property type="entry name" value="Vaccinia Virus protein VP39"/>
    <property type="match status" value="1"/>
</dbReference>
<dbReference type="InterPro" id="IPR036086">
    <property type="entry name" value="ParB/Sulfiredoxin_sf"/>
</dbReference>
<dbReference type="Proteomes" id="UP000007364">
    <property type="component" value="Unassembled WGS sequence"/>
</dbReference>
<evidence type="ECO:0000256" key="1">
    <source>
        <dbReference type="ARBA" id="ARBA00022603"/>
    </source>
</evidence>
<dbReference type="InterPro" id="IPR015840">
    <property type="entry name" value="DNA_MeTrfase_ParB"/>
</dbReference>
<feature type="domain" description="DNA methylase N-4/N-6" evidence="4">
    <location>
        <begin position="201"/>
        <end position="393"/>
    </location>
</feature>
<dbReference type="REBASE" id="57467">
    <property type="entry name" value="M.Gma1215ORF1853P"/>
</dbReference>
<keyword evidence="1 5" id="KW-0489">Methyltransferase</keyword>
<evidence type="ECO:0000259" key="4">
    <source>
        <dbReference type="Pfam" id="PF01555"/>
    </source>
</evidence>
<dbReference type="InterPro" id="IPR002941">
    <property type="entry name" value="DNA_methylase_N4/N6"/>
</dbReference>
<protein>
    <recommendedName>
        <fullName evidence="3">Methyltransferase</fullName>
        <ecNumber evidence="3">2.1.1.-</ecNumber>
    </recommendedName>
</protein>
<evidence type="ECO:0000313" key="6">
    <source>
        <dbReference type="Proteomes" id="UP000007364"/>
    </source>
</evidence>
<dbReference type="EMBL" id="AMSG01000002">
    <property type="protein sequence ID" value="EKF56227.1"/>
    <property type="molecule type" value="Genomic_DNA"/>
</dbReference>
<organism evidence="5 6">
    <name type="scientific">Galbibacter marinus</name>
    <dbReference type="NCBI Taxonomy" id="555500"/>
    <lineage>
        <taxon>Bacteria</taxon>
        <taxon>Pseudomonadati</taxon>
        <taxon>Bacteroidota</taxon>
        <taxon>Flavobacteriia</taxon>
        <taxon>Flavobacteriales</taxon>
        <taxon>Flavobacteriaceae</taxon>
        <taxon>Galbibacter</taxon>
    </lineage>
</organism>
<evidence type="ECO:0000256" key="3">
    <source>
        <dbReference type="RuleBase" id="RU362026"/>
    </source>
</evidence>
<proteinExistence type="inferred from homology"/>
<accession>K2QN20</accession>
<dbReference type="PIRSF" id="PIRSF036758">
    <property type="entry name" value="Aden_M_ParB"/>
    <property type="match status" value="1"/>
</dbReference>
<sequence length="427" mass="49660">MSTELLEPLEWHTTTARVADLVPYEYNPRILTEERKEKLKESLSKFNLAEIPAVNTDNKIIAGHQRVKLLMELGRQNDIIDVRMPNRSLTEKEFKEYNITSNVQIGYWDKDVLDEVFADINLEALGLNLDEVFIPDDLIPEELKQEAEDPNFQPEIPKDPISKEGDLYEMVSTQKNLRHRIICGDSTIEDTFKKLLGKEKINCTVTDPPYNVNYQGGSSNNREGIKNDHQESESFYSFLKSFFEQSFKYSEQGSPIYVFHADTEGVNFRKSLVDSGFKFSQCLIWKKNSIVLSRQDYHWQHEPCLYGWKEGVAHLWNSDRKQSTILEFDKPLRSDDHPTMKPIDLISYCITNSSKQKNIVFDGFLGSGSTLIGCELHWRNCRAIELDPRYVDVGVKRYVKYMTDNSRKFEVYKNGKKLTKDDLNKYQ</sequence>
<dbReference type="SUPFAM" id="SSF53335">
    <property type="entry name" value="S-adenosyl-L-methionine-dependent methyltransferases"/>
    <property type="match status" value="1"/>
</dbReference>
<dbReference type="AlphaFoldDB" id="K2QN20"/>
<dbReference type="GO" id="GO:0008170">
    <property type="term" value="F:N-methyltransferase activity"/>
    <property type="evidence" value="ECO:0007669"/>
    <property type="project" value="InterPro"/>
</dbReference>
<dbReference type="InterPro" id="IPR029063">
    <property type="entry name" value="SAM-dependent_MTases_sf"/>
</dbReference>
<evidence type="ECO:0000313" key="5">
    <source>
        <dbReference type="EMBL" id="EKF56227.1"/>
    </source>
</evidence>
<dbReference type="OrthoDB" id="1273118at2"/>
<keyword evidence="2" id="KW-0808">Transferase</keyword>